<organism evidence="2 3">
    <name type="scientific">Cannabis sativa</name>
    <name type="common">Hemp</name>
    <name type="synonym">Marijuana</name>
    <dbReference type="NCBI Taxonomy" id="3483"/>
    <lineage>
        <taxon>Eukaryota</taxon>
        <taxon>Viridiplantae</taxon>
        <taxon>Streptophyta</taxon>
        <taxon>Embryophyta</taxon>
        <taxon>Tracheophyta</taxon>
        <taxon>Spermatophyta</taxon>
        <taxon>Magnoliopsida</taxon>
        <taxon>eudicotyledons</taxon>
        <taxon>Gunneridae</taxon>
        <taxon>Pentapetalae</taxon>
        <taxon>rosids</taxon>
        <taxon>fabids</taxon>
        <taxon>Rosales</taxon>
        <taxon>Cannabaceae</taxon>
        <taxon>Cannabis</taxon>
    </lineage>
</organism>
<feature type="signal peptide" evidence="1">
    <location>
        <begin position="1"/>
        <end position="23"/>
    </location>
</feature>
<dbReference type="Gramene" id="novel_model_1486_5bd9a17a.2.5bd9b135">
    <property type="protein sequence ID" value="cds.novel_model_1486_5bd9a17a.2.5bd9b135"/>
    <property type="gene ID" value="novel_gene_826_5bd9a17a"/>
</dbReference>
<proteinExistence type="predicted"/>
<sequence length="81" mass="9380">MEIRRIWFLGLVQLGVLIPKGLNLGTEANRVIREMQSLGMVMRSTRKKTIQDCYFGATNLEVQQLCVQYKNLCCLWLLVFS</sequence>
<evidence type="ECO:0000313" key="2">
    <source>
        <dbReference type="EnsemblPlants" id="cds.novel_model_1486_5bd9a17a.2.5bd9b135"/>
    </source>
</evidence>
<feature type="chain" id="PRO_5031141883" evidence="1">
    <location>
        <begin position="24"/>
        <end position="81"/>
    </location>
</feature>
<dbReference type="EnsemblPlants" id="novel_model_1486_5bd9a17a.2.5bd9b135">
    <property type="protein sequence ID" value="cds.novel_model_1486_5bd9a17a.2.5bd9b135"/>
    <property type="gene ID" value="novel_gene_826_5bd9a17a"/>
</dbReference>
<accession>A0A803QUC0</accession>
<dbReference type="EMBL" id="UZAU01000224">
    <property type="status" value="NOT_ANNOTATED_CDS"/>
    <property type="molecule type" value="Genomic_DNA"/>
</dbReference>
<keyword evidence="1" id="KW-0732">Signal</keyword>
<reference evidence="2" key="1">
    <citation type="submission" date="2018-11" db="EMBL/GenBank/DDBJ databases">
        <authorList>
            <person name="Grassa J C."/>
        </authorList>
    </citation>
    <scope>NUCLEOTIDE SEQUENCE [LARGE SCALE GENOMIC DNA]</scope>
</reference>
<name>A0A803QUC0_CANSA</name>
<dbReference type="Proteomes" id="UP000596661">
    <property type="component" value="Chromosome 2"/>
</dbReference>
<evidence type="ECO:0000256" key="1">
    <source>
        <dbReference type="SAM" id="SignalP"/>
    </source>
</evidence>
<evidence type="ECO:0000313" key="3">
    <source>
        <dbReference type="Proteomes" id="UP000596661"/>
    </source>
</evidence>
<dbReference type="AlphaFoldDB" id="A0A803QUC0"/>
<reference evidence="2" key="2">
    <citation type="submission" date="2021-03" db="UniProtKB">
        <authorList>
            <consortium name="EnsemblPlants"/>
        </authorList>
    </citation>
    <scope>IDENTIFICATION</scope>
</reference>
<protein>
    <submittedName>
        <fullName evidence="2">Uncharacterized protein</fullName>
    </submittedName>
</protein>
<keyword evidence="3" id="KW-1185">Reference proteome</keyword>